<protein>
    <submittedName>
        <fullName evidence="1">Uncharacterized protein</fullName>
    </submittedName>
</protein>
<organism evidence="1 2">
    <name type="scientific">Listeria aquatica</name>
    <dbReference type="NCBI Taxonomy" id="1494960"/>
    <lineage>
        <taxon>Bacteria</taxon>
        <taxon>Bacillati</taxon>
        <taxon>Bacillota</taxon>
        <taxon>Bacilli</taxon>
        <taxon>Bacillales</taxon>
        <taxon>Listeriaceae</taxon>
        <taxon>Listeria</taxon>
    </lineage>
</organism>
<dbReference type="EMBL" id="JAARRM010000001">
    <property type="protein sequence ID" value="MBC1520710.1"/>
    <property type="molecule type" value="Genomic_DNA"/>
</dbReference>
<dbReference type="RefSeq" id="WP_185372221.1">
    <property type="nucleotide sequence ID" value="NZ_JAARRM010000001.1"/>
</dbReference>
<accession>A0A841ZP04</accession>
<reference evidence="1 2" key="1">
    <citation type="submission" date="2020-03" db="EMBL/GenBank/DDBJ databases">
        <title>Soil Listeria distribution.</title>
        <authorList>
            <person name="Liao J."/>
            <person name="Wiedmann M."/>
        </authorList>
    </citation>
    <scope>NUCLEOTIDE SEQUENCE [LARGE SCALE GENOMIC DNA]</scope>
    <source>
        <strain evidence="1 2">FSL L7-1507</strain>
    </source>
</reference>
<dbReference type="AlphaFoldDB" id="A0A841ZP04"/>
<evidence type="ECO:0000313" key="2">
    <source>
        <dbReference type="Proteomes" id="UP000559885"/>
    </source>
</evidence>
<name>A0A841ZP04_9LIST</name>
<proteinExistence type="predicted"/>
<dbReference type="Proteomes" id="UP000559885">
    <property type="component" value="Unassembled WGS sequence"/>
</dbReference>
<dbReference type="InterPro" id="IPR046117">
    <property type="entry name" value="DUF6054"/>
</dbReference>
<gene>
    <name evidence="1" type="ORF">HB912_03485</name>
</gene>
<sequence length="119" mass="13523">MTSRRYIVKSSVEETMDMIKLSQATSTPVFEEIRDFGEGKKLATLAYEKYYFRASNRAALFITINNFHGESEVTAISTGSSDNLIFNIDWGAANSYIRSVQKVLHPVLIHEIKLKNTKE</sequence>
<comment type="caution">
    <text evidence="1">The sequence shown here is derived from an EMBL/GenBank/DDBJ whole genome shotgun (WGS) entry which is preliminary data.</text>
</comment>
<dbReference type="Pfam" id="PF19524">
    <property type="entry name" value="DUF6054"/>
    <property type="match status" value="1"/>
</dbReference>
<evidence type="ECO:0000313" key="1">
    <source>
        <dbReference type="EMBL" id="MBC1520710.1"/>
    </source>
</evidence>